<gene>
    <name evidence="7" type="primary">PAN3</name>
    <name evidence="12" type="ORF">BJ322DRAFT_1007162</name>
</gene>
<feature type="coiled-coil region" evidence="7">
    <location>
        <begin position="487"/>
        <end position="525"/>
    </location>
</feature>
<proteinExistence type="inferred from homology"/>
<dbReference type="GO" id="GO:0006397">
    <property type="term" value="P:mRNA processing"/>
    <property type="evidence" value="ECO:0007669"/>
    <property type="project" value="UniProtKB-KW"/>
</dbReference>
<dbReference type="SMART" id="SM00220">
    <property type="entry name" value="S_TKc"/>
    <property type="match status" value="1"/>
</dbReference>
<organism evidence="12 13">
    <name type="scientific">Thelephora terrestris</name>
    <dbReference type="NCBI Taxonomy" id="56493"/>
    <lineage>
        <taxon>Eukaryota</taxon>
        <taxon>Fungi</taxon>
        <taxon>Dikarya</taxon>
        <taxon>Basidiomycota</taxon>
        <taxon>Agaricomycotina</taxon>
        <taxon>Agaricomycetes</taxon>
        <taxon>Thelephorales</taxon>
        <taxon>Thelephoraceae</taxon>
        <taxon>Thelephora</taxon>
    </lineage>
</organism>
<dbReference type="Pfam" id="PF07714">
    <property type="entry name" value="PK_Tyr_Ser-Thr"/>
    <property type="match status" value="1"/>
</dbReference>
<reference evidence="12" key="2">
    <citation type="submission" date="2020-11" db="EMBL/GenBank/DDBJ databases">
        <authorList>
            <consortium name="DOE Joint Genome Institute"/>
            <person name="Kuo A."/>
            <person name="Miyauchi S."/>
            <person name="Kiss E."/>
            <person name="Drula E."/>
            <person name="Kohler A."/>
            <person name="Sanchez-Garcia M."/>
            <person name="Andreopoulos B."/>
            <person name="Barry K.W."/>
            <person name="Bonito G."/>
            <person name="Buee M."/>
            <person name="Carver A."/>
            <person name="Chen C."/>
            <person name="Cichocki N."/>
            <person name="Clum A."/>
            <person name="Culley D."/>
            <person name="Crous P.W."/>
            <person name="Fauchery L."/>
            <person name="Girlanda M."/>
            <person name="Hayes R."/>
            <person name="Keri Z."/>
            <person name="Labutti K."/>
            <person name="Lipzen A."/>
            <person name="Lombard V."/>
            <person name="Magnuson J."/>
            <person name="Maillard F."/>
            <person name="Morin E."/>
            <person name="Murat C."/>
            <person name="Nolan M."/>
            <person name="Ohm R."/>
            <person name="Pangilinan J."/>
            <person name="Pereira M."/>
            <person name="Perotto S."/>
            <person name="Peter M."/>
            <person name="Riley R."/>
            <person name="Sitrit Y."/>
            <person name="Stielow B."/>
            <person name="Szollosi G."/>
            <person name="Zifcakova L."/>
            <person name="Stursova M."/>
            <person name="Spatafora J.W."/>
            <person name="Tedersoo L."/>
            <person name="Vaario L.-M."/>
            <person name="Yamada A."/>
            <person name="Yan M."/>
            <person name="Wang P."/>
            <person name="Xu J."/>
            <person name="Bruns T."/>
            <person name="Baldrian P."/>
            <person name="Vilgalys R."/>
            <person name="Henrissat B."/>
            <person name="Grigoriev I.V."/>
            <person name="Hibbett D."/>
            <person name="Nagy L.G."/>
            <person name="Martin F.M."/>
        </authorList>
    </citation>
    <scope>NUCLEOTIDE SEQUENCE</scope>
    <source>
        <strain evidence="12">UH-Tt-Lm1</strain>
    </source>
</reference>
<feature type="domain" description="C3H1-type" evidence="11">
    <location>
        <begin position="37"/>
        <end position="66"/>
    </location>
</feature>
<comment type="subcellular location">
    <subcellularLocation>
        <location evidence="1 7">Cytoplasm</location>
    </subcellularLocation>
</comment>
<dbReference type="FunFam" id="1.10.287.3700:FF:000001">
    <property type="entry name" value="PAN2-PAN3 deadenylation complex subunit PAN3"/>
    <property type="match status" value="1"/>
</dbReference>
<comment type="domain">
    <text evidence="7">Contains a pseudokinase domain. The protein kinase domain is predicted to be catalytically inactive because some of the residues important for catalytic activity are substituted and it lacks the equivalent of the binding site for a peptide substrate. However, it has retained an ATP-binding site and ATP-binding is required for mRNA degradation, stimulating the activity of the PAN2 nuclease in vitro. The nucleotide-binding site is juxtaposed to the RNase active site of PAN2 in the complex and may actually bind nucleosides of a poly(A) RNA rather than ATP, feeding the poly(A)-tail to the active site of the deadenylase and thus increasing the efficiency with which this distributive enzyme degrades oligo(A) RNAs.</text>
</comment>
<dbReference type="GO" id="GO:0000932">
    <property type="term" value="C:P-body"/>
    <property type="evidence" value="ECO:0007669"/>
    <property type="project" value="TreeGrafter"/>
</dbReference>
<keyword evidence="8" id="KW-0862">Zinc</keyword>
<dbReference type="GO" id="GO:0005524">
    <property type="term" value="F:ATP binding"/>
    <property type="evidence" value="ECO:0007669"/>
    <property type="project" value="UniProtKB-UniRule"/>
</dbReference>
<evidence type="ECO:0000256" key="7">
    <source>
        <dbReference type="HAMAP-Rule" id="MF_03181"/>
    </source>
</evidence>
<keyword evidence="8" id="KW-0479">Metal-binding</keyword>
<dbReference type="GO" id="GO:0000289">
    <property type="term" value="P:nuclear-transcribed mRNA poly(A) tail shortening"/>
    <property type="evidence" value="ECO:0007669"/>
    <property type="project" value="UniProtKB-UniRule"/>
</dbReference>
<reference evidence="12" key="1">
    <citation type="journal article" date="2020" name="Nat. Commun.">
        <title>Large-scale genome sequencing of mycorrhizal fungi provides insights into the early evolution of symbiotic traits.</title>
        <authorList>
            <person name="Miyauchi S."/>
            <person name="Kiss E."/>
            <person name="Kuo A."/>
            <person name="Drula E."/>
            <person name="Kohler A."/>
            <person name="Sanchez-Garcia M."/>
            <person name="Morin E."/>
            <person name="Andreopoulos B."/>
            <person name="Barry K.W."/>
            <person name="Bonito G."/>
            <person name="Buee M."/>
            <person name="Carver A."/>
            <person name="Chen C."/>
            <person name="Cichocki N."/>
            <person name="Clum A."/>
            <person name="Culley D."/>
            <person name="Crous P.W."/>
            <person name="Fauchery L."/>
            <person name="Girlanda M."/>
            <person name="Hayes R.D."/>
            <person name="Keri Z."/>
            <person name="LaButti K."/>
            <person name="Lipzen A."/>
            <person name="Lombard V."/>
            <person name="Magnuson J."/>
            <person name="Maillard F."/>
            <person name="Murat C."/>
            <person name="Nolan M."/>
            <person name="Ohm R.A."/>
            <person name="Pangilinan J."/>
            <person name="Pereira M.F."/>
            <person name="Perotto S."/>
            <person name="Peter M."/>
            <person name="Pfister S."/>
            <person name="Riley R."/>
            <person name="Sitrit Y."/>
            <person name="Stielow J.B."/>
            <person name="Szollosi G."/>
            <person name="Zifcakova L."/>
            <person name="Stursova M."/>
            <person name="Spatafora J.W."/>
            <person name="Tedersoo L."/>
            <person name="Vaario L.M."/>
            <person name="Yamada A."/>
            <person name="Yan M."/>
            <person name="Wang P."/>
            <person name="Xu J."/>
            <person name="Bruns T."/>
            <person name="Baldrian P."/>
            <person name="Vilgalys R."/>
            <person name="Dunand C."/>
            <person name="Henrissat B."/>
            <person name="Grigoriev I.V."/>
            <person name="Hibbett D."/>
            <person name="Nagy L.G."/>
            <person name="Martin F.M."/>
        </authorList>
    </citation>
    <scope>NUCLEOTIDE SEQUENCE</scope>
    <source>
        <strain evidence="12">UH-Tt-Lm1</strain>
    </source>
</reference>
<feature type="binding site" evidence="7">
    <location>
        <begin position="387"/>
        <end position="388"/>
    </location>
    <ligand>
        <name>ATP</name>
        <dbReference type="ChEBI" id="CHEBI:30616"/>
    </ligand>
</feature>
<comment type="subunit">
    <text evidence="7">Homodimer. Forms a heterotrimer with a catalytic subunit PAN2 to form the poly(A)-nuclease (PAN) deadenylation complex. Interacts (via PAM-2 motif) with poly(A)-binding protein PAB1 (via PABC domain), conferring substrate specificity of the enzyme complex.</text>
</comment>
<keyword evidence="12" id="KW-0418">Kinase</keyword>
<dbReference type="Gene3D" id="1.10.510.10">
    <property type="entry name" value="Transferase(Phosphotransferase) domain 1"/>
    <property type="match status" value="1"/>
</dbReference>
<dbReference type="InterPro" id="IPR000719">
    <property type="entry name" value="Prot_kinase_dom"/>
</dbReference>
<dbReference type="InterPro" id="IPR000571">
    <property type="entry name" value="Znf_CCCH"/>
</dbReference>
<keyword evidence="5 7" id="KW-0067">ATP-binding</keyword>
<dbReference type="InterPro" id="IPR041332">
    <property type="entry name" value="Pan3_CK"/>
</dbReference>
<dbReference type="InterPro" id="IPR001245">
    <property type="entry name" value="Ser-Thr/Tyr_kinase_cat_dom"/>
</dbReference>
<accession>A0A9P6HDA1</accession>
<keyword evidence="2 7" id="KW-0963">Cytoplasm</keyword>
<dbReference type="PANTHER" id="PTHR12272:SF11">
    <property type="entry name" value="PAN2-PAN3 DEADENYLATION COMPLEX SUBUNIT PAN3"/>
    <property type="match status" value="1"/>
</dbReference>
<dbReference type="PROSITE" id="PS50103">
    <property type="entry name" value="ZF_C3H1"/>
    <property type="match status" value="1"/>
</dbReference>
<evidence type="ECO:0000313" key="12">
    <source>
        <dbReference type="EMBL" id="KAF9784767.1"/>
    </source>
</evidence>
<comment type="domain">
    <text evidence="7">The pseudokinase domain, the coiled-coil (CC), and C-terminal knob domain (CK) form a structural unit (PKC) that forms an extensive high-affinity interaction surface for PAN2.</text>
</comment>
<dbReference type="OrthoDB" id="204958at2759"/>
<comment type="similarity">
    <text evidence="7">Belongs to the protein kinase superfamily. PAN3 family.</text>
</comment>
<sequence>MALFLRPSSTSSAVKIVSPSKSDDPKPLSKQSPSKKDQPQRQCRNILIYGSCKFQDKGCIYYHPPVRSILSYHQVPPQSPPITEAMSSLPAQSVNAPVFVPKSSTPILSAATPSVQPVESPVAASNRTSPSRSNVYTGWTNPAEYDEDGYDDPHGQHPFIPPEYPSSNMDYFQPPSAFIRQPTNYHLYSNPIPEAFTYNHFISDTIREELQKRSETIHTAPAPGLGLPDEVQGYHTLVPLEAIAGDRRKLGNWYSSVYRAVNSSDGITYTLRRVEGYRLMNPAAFGPVEAWARLKHPNIVQVREAFTSQAFNDNSLVVVYDYHPNAETLSNLHLKSRPPTFQNGRLQQSKDSSLLSEHTLWSYIVQLASAIQTVHDAGLAVRVVDPTKILVTSKNRVRISSCCLVDILTYESRQSQDINILQQEDLAFFGKLIFELCCGQVNAMANLSKALQTIDKNYSPDVKNVVMYLVKPSPHKSIRQLLDMMGSRVLLEMRETQNAVDRLEAELMSELENGRFVRLLTKMGFINERPEFGKSHRWSDTGDRYIIKLFRDYVFHQVDENLDPVVNLTHVVTCLNKLDAGSDERMMLMARDEQSCLVVSYKDVKACIENAYR</sequence>
<evidence type="ECO:0000259" key="11">
    <source>
        <dbReference type="PROSITE" id="PS50103"/>
    </source>
</evidence>
<dbReference type="Pfam" id="PF18101">
    <property type="entry name" value="Pan3_CK"/>
    <property type="match status" value="1"/>
</dbReference>
<feature type="region of interest" description="Knob domain" evidence="7">
    <location>
        <begin position="526"/>
        <end position="613"/>
    </location>
</feature>
<dbReference type="InterPro" id="IPR011009">
    <property type="entry name" value="Kinase-like_dom_sf"/>
</dbReference>
<dbReference type="Gene3D" id="6.10.250.3160">
    <property type="match status" value="1"/>
</dbReference>
<dbReference type="AlphaFoldDB" id="A0A9P6HDA1"/>
<dbReference type="PROSITE" id="PS50011">
    <property type="entry name" value="PROTEIN_KINASE_DOM"/>
    <property type="match status" value="1"/>
</dbReference>
<dbReference type="GO" id="GO:0008270">
    <property type="term" value="F:zinc ion binding"/>
    <property type="evidence" value="ECO:0007669"/>
    <property type="project" value="UniProtKB-KW"/>
</dbReference>
<evidence type="ECO:0000259" key="10">
    <source>
        <dbReference type="PROSITE" id="PS50011"/>
    </source>
</evidence>
<keyword evidence="13" id="KW-1185">Reference proteome</keyword>
<protein>
    <recommendedName>
        <fullName evidence="7">PAN2-PAN3 deadenylation complex subunit PAN3</fullName>
    </recommendedName>
    <alternativeName>
        <fullName evidence="7">PAB1P-dependent poly(A)-specific ribonuclease</fullName>
    </alternativeName>
    <alternativeName>
        <fullName evidence="7">Poly(A)-nuclease deadenylation complex subunit 3</fullName>
        <shortName evidence="7">PAN deadenylation complex subunit 3</shortName>
    </alternativeName>
</protein>
<dbReference type="HAMAP" id="MF_03181">
    <property type="entry name" value="PAN3"/>
    <property type="match status" value="1"/>
</dbReference>
<feature type="binding site" evidence="7">
    <location>
        <begin position="321"/>
        <end position="328"/>
    </location>
    <ligand>
        <name>ATP</name>
        <dbReference type="ChEBI" id="CHEBI:30616"/>
    </ligand>
</feature>
<keyword evidence="6 7" id="KW-0175">Coiled coil</keyword>
<dbReference type="Gene3D" id="1.20.5.5160">
    <property type="match status" value="1"/>
</dbReference>
<evidence type="ECO:0000256" key="1">
    <source>
        <dbReference type="ARBA" id="ARBA00004496"/>
    </source>
</evidence>
<evidence type="ECO:0000313" key="13">
    <source>
        <dbReference type="Proteomes" id="UP000736335"/>
    </source>
</evidence>
<dbReference type="Gene3D" id="1.10.287.3700">
    <property type="match status" value="1"/>
</dbReference>
<evidence type="ECO:0000256" key="9">
    <source>
        <dbReference type="SAM" id="MobiDB-lite"/>
    </source>
</evidence>
<comment type="function">
    <text evidence="7">Regulatory subunit of the poly(A)-nuclease (PAN) deadenylation complex, one of two cytoplasmic mRNA deadenylases involved in mRNA turnover. PAN specifically shortens poly(A) tails of RNA and the activity is stimulated by poly(A)-binding protein PAB1. PAN deadenylation is followed by rapid degradation of the shortened mRNA tails by the CCR4-NOT complex. Deadenylated mRNAs are then degraded by two alternative mechanisms, namely exosome-mediated 3'-5' exonucleolytic degradation, or deadenlyation-dependent mRNA decaping and subsequent 5'-3' exonucleolytic degradation by XRN1. May also be involved in post-transcriptional maturation of mRNA poly(A) tails. PAN3 acts as a positive regulator for PAN activity, recruiting the catalytic subunit PAN2 to mRNA via its interaction with RNA and with PAB1.</text>
</comment>
<dbReference type="PANTHER" id="PTHR12272">
    <property type="entry name" value="DEADENYLATION COMPLEX SUBUNIT PAN3"/>
    <property type="match status" value="1"/>
</dbReference>
<comment type="caution">
    <text evidence="12">The sequence shown here is derived from an EMBL/GenBank/DDBJ whole genome shotgun (WGS) entry which is preliminary data.</text>
</comment>
<evidence type="ECO:0000256" key="3">
    <source>
        <dbReference type="ARBA" id="ARBA00022664"/>
    </source>
</evidence>
<dbReference type="GO" id="GO:0004672">
    <property type="term" value="F:protein kinase activity"/>
    <property type="evidence" value="ECO:0007669"/>
    <property type="project" value="InterPro"/>
</dbReference>
<keyword evidence="4 7" id="KW-0547">Nucleotide-binding</keyword>
<evidence type="ECO:0000256" key="5">
    <source>
        <dbReference type="ARBA" id="ARBA00022840"/>
    </source>
</evidence>
<dbReference type="InterPro" id="IPR030844">
    <property type="entry name" value="PAN3"/>
</dbReference>
<evidence type="ECO:0000256" key="8">
    <source>
        <dbReference type="PROSITE-ProRule" id="PRU00723"/>
    </source>
</evidence>
<feature type="zinc finger region" description="C3H1-type" evidence="8">
    <location>
        <begin position="37"/>
        <end position="66"/>
    </location>
</feature>
<dbReference type="Pfam" id="PF25586">
    <property type="entry name" value="zf-CCCH_PAN3"/>
    <property type="match status" value="1"/>
</dbReference>
<evidence type="ECO:0000256" key="4">
    <source>
        <dbReference type="ARBA" id="ARBA00022741"/>
    </source>
</evidence>
<name>A0A9P6HDA1_9AGAM</name>
<keyword evidence="12" id="KW-0808">Transferase</keyword>
<keyword evidence="3 7" id="KW-0507">mRNA processing</keyword>
<keyword evidence="8" id="KW-0863">Zinc-finger</keyword>
<dbReference type="GO" id="GO:0031251">
    <property type="term" value="C:PAN complex"/>
    <property type="evidence" value="ECO:0007669"/>
    <property type="project" value="UniProtKB-UniRule"/>
</dbReference>
<feature type="binding site" evidence="7">
    <location>
        <position position="272"/>
    </location>
    <ligand>
        <name>ATP</name>
        <dbReference type="ChEBI" id="CHEBI:30616"/>
    </ligand>
</feature>
<comment type="caution">
    <text evidence="7">Lacks conserved residue(s) required for the propagation of feature annotation.</text>
</comment>
<evidence type="ECO:0000256" key="6">
    <source>
        <dbReference type="ARBA" id="ARBA00023054"/>
    </source>
</evidence>
<feature type="region of interest" description="Disordered" evidence="9">
    <location>
        <begin position="1"/>
        <end position="41"/>
    </location>
</feature>
<dbReference type="Proteomes" id="UP000736335">
    <property type="component" value="Unassembled WGS sequence"/>
</dbReference>
<dbReference type="SUPFAM" id="SSF56112">
    <property type="entry name" value="Protein kinase-like (PK-like)"/>
    <property type="match status" value="1"/>
</dbReference>
<feature type="domain" description="Protein kinase" evidence="10">
    <location>
        <begin position="243"/>
        <end position="526"/>
    </location>
</feature>
<comment type="domain">
    <text evidence="7">The N-terminal zinc finger binds to poly(A) RNA.</text>
</comment>
<dbReference type="EMBL" id="WIUZ02000008">
    <property type="protein sequence ID" value="KAF9784767.1"/>
    <property type="molecule type" value="Genomic_DNA"/>
</dbReference>
<evidence type="ECO:0000256" key="2">
    <source>
        <dbReference type="ARBA" id="ARBA00022490"/>
    </source>
</evidence>
<dbReference type="GO" id="GO:0008143">
    <property type="term" value="F:poly(A) binding"/>
    <property type="evidence" value="ECO:0007669"/>
    <property type="project" value="TreeGrafter"/>
</dbReference>